<keyword evidence="4" id="KW-0223">Dioxygenase</keyword>
<evidence type="ECO:0000313" key="4">
    <source>
        <dbReference type="EMBL" id="KIZ00852.1"/>
    </source>
</evidence>
<sequence length="279" mass="29356">MAEWRMLALPPVLLAPSVVPNAITRAGFYDLTQGSILGYFPRALEQLAKLLPALLALPWEQREVVVMGRRVQQPRQICYFADSPTLTYTYSGLTLSPLPWGSGAVAQIKEAVERLVASESAAAGLPGAGNPSSGASASDCAGSQGTDAGFSDDNGGGGGGGEGASSSGGGAFNSCLLNLYEDGSRYVGWHRDDDKVFGSEPEIVSVSFGATRDFHLREAAAGGGAARRRLCVRLSPGDVLVMRGALQRRWQHALPKRAGVDGPRVSLTFRRIVAPEAAR</sequence>
<dbReference type="InterPro" id="IPR005123">
    <property type="entry name" value="Oxoglu/Fe-dep_dioxygenase_dom"/>
</dbReference>
<dbReference type="GeneID" id="25739986"/>
<evidence type="ECO:0000259" key="3">
    <source>
        <dbReference type="PROSITE" id="PS51471"/>
    </source>
</evidence>
<dbReference type="PANTHER" id="PTHR31212:SF4">
    <property type="entry name" value="ALPHA-KETOGLUTARATE-DEPENDENT DIOXYGENASE ALKB HOMOLOG 3"/>
    <property type="match status" value="1"/>
</dbReference>
<dbReference type="InterPro" id="IPR032854">
    <property type="entry name" value="ALKBH3"/>
</dbReference>
<dbReference type="GO" id="GO:0006307">
    <property type="term" value="P:DNA alkylation repair"/>
    <property type="evidence" value="ECO:0007669"/>
    <property type="project" value="InterPro"/>
</dbReference>
<dbReference type="Proteomes" id="UP000054498">
    <property type="component" value="Unassembled WGS sequence"/>
</dbReference>
<dbReference type="Pfam" id="PF13532">
    <property type="entry name" value="2OG-FeII_Oxy_2"/>
    <property type="match status" value="1"/>
</dbReference>
<keyword evidence="5" id="KW-1185">Reference proteome</keyword>
<organism evidence="4 5">
    <name type="scientific">Monoraphidium neglectum</name>
    <dbReference type="NCBI Taxonomy" id="145388"/>
    <lineage>
        <taxon>Eukaryota</taxon>
        <taxon>Viridiplantae</taxon>
        <taxon>Chlorophyta</taxon>
        <taxon>core chlorophytes</taxon>
        <taxon>Chlorophyceae</taxon>
        <taxon>CS clade</taxon>
        <taxon>Sphaeropleales</taxon>
        <taxon>Selenastraceae</taxon>
        <taxon>Monoraphidium</taxon>
    </lineage>
</organism>
<dbReference type="InterPro" id="IPR037151">
    <property type="entry name" value="AlkB-like_sf"/>
</dbReference>
<dbReference type="PROSITE" id="PS51471">
    <property type="entry name" value="FE2OG_OXY"/>
    <property type="match status" value="1"/>
</dbReference>
<keyword evidence="4" id="KW-0560">Oxidoreductase</keyword>
<reference evidence="4 5" key="1">
    <citation type="journal article" date="2013" name="BMC Genomics">
        <title>Reconstruction of the lipid metabolism for the microalga Monoraphidium neglectum from its genome sequence reveals characteristics suitable for biofuel production.</title>
        <authorList>
            <person name="Bogen C."/>
            <person name="Al-Dilaimi A."/>
            <person name="Albersmeier A."/>
            <person name="Wichmann J."/>
            <person name="Grundmann M."/>
            <person name="Rupp O."/>
            <person name="Lauersen K.J."/>
            <person name="Blifernez-Klassen O."/>
            <person name="Kalinowski J."/>
            <person name="Goesmann A."/>
            <person name="Mussgnug J.H."/>
            <person name="Kruse O."/>
        </authorList>
    </citation>
    <scope>NUCLEOTIDE SEQUENCE [LARGE SCALE GENOMIC DNA]</scope>
    <source>
        <strain evidence="4 5">SAG 48.87</strain>
    </source>
</reference>
<dbReference type="AlphaFoldDB" id="A0A0D2MJP4"/>
<protein>
    <submittedName>
        <fullName evidence="4">Putative Alpha-ketoglutarate-dependent dioxygenase alkB like protein 3</fullName>
    </submittedName>
</protein>
<dbReference type="RefSeq" id="XP_013899871.1">
    <property type="nucleotide sequence ID" value="XM_014044417.1"/>
</dbReference>
<name>A0A0D2MJP4_9CHLO</name>
<dbReference type="OrthoDB" id="545910at2759"/>
<evidence type="ECO:0000313" key="5">
    <source>
        <dbReference type="Proteomes" id="UP000054498"/>
    </source>
</evidence>
<evidence type="ECO:0000256" key="2">
    <source>
        <dbReference type="SAM" id="MobiDB-lite"/>
    </source>
</evidence>
<dbReference type="EMBL" id="KK101447">
    <property type="protein sequence ID" value="KIZ00852.1"/>
    <property type="molecule type" value="Genomic_DNA"/>
</dbReference>
<feature type="region of interest" description="Disordered" evidence="2">
    <location>
        <begin position="126"/>
        <end position="165"/>
    </location>
</feature>
<feature type="domain" description="Fe2OG dioxygenase" evidence="3">
    <location>
        <begin position="171"/>
        <end position="273"/>
    </location>
</feature>
<gene>
    <name evidence="4" type="ORF">MNEG_7110</name>
</gene>
<dbReference type="PANTHER" id="PTHR31212">
    <property type="entry name" value="ALPHA-KETOGLUTARATE-DEPENDENT DIOXYGENASE ALKB HOMOLOG 3"/>
    <property type="match status" value="1"/>
</dbReference>
<accession>A0A0D2MJP4</accession>
<dbReference type="InterPro" id="IPR027450">
    <property type="entry name" value="AlkB-like"/>
</dbReference>
<feature type="compositionally biased region" description="Gly residues" evidence="2">
    <location>
        <begin position="154"/>
        <end position="165"/>
    </location>
</feature>
<proteinExistence type="inferred from homology"/>
<comment type="similarity">
    <text evidence="1">Belongs to the alkB family.</text>
</comment>
<feature type="compositionally biased region" description="Low complexity" evidence="2">
    <location>
        <begin position="126"/>
        <end position="153"/>
    </location>
</feature>
<dbReference type="GO" id="GO:0051213">
    <property type="term" value="F:dioxygenase activity"/>
    <property type="evidence" value="ECO:0007669"/>
    <property type="project" value="UniProtKB-KW"/>
</dbReference>
<dbReference type="STRING" id="145388.A0A0D2MJP4"/>
<dbReference type="SUPFAM" id="SSF51197">
    <property type="entry name" value="Clavaminate synthase-like"/>
    <property type="match status" value="1"/>
</dbReference>
<dbReference type="KEGG" id="mng:MNEG_7110"/>
<dbReference type="Gene3D" id="2.60.120.590">
    <property type="entry name" value="Alpha-ketoglutarate-dependent dioxygenase AlkB-like"/>
    <property type="match status" value="1"/>
</dbReference>
<evidence type="ECO:0000256" key="1">
    <source>
        <dbReference type="ARBA" id="ARBA00007879"/>
    </source>
</evidence>